<accession>A0A1M4SS61</accession>
<dbReference type="PANTHER" id="PTHR30435:SF19">
    <property type="entry name" value="FLAGELLAR BASAL-BODY ROD PROTEIN FLGG"/>
    <property type="match status" value="1"/>
</dbReference>
<keyword evidence="6" id="KW-0282">Flagellum</keyword>
<dbReference type="InterPro" id="IPR037925">
    <property type="entry name" value="FlgE/F/G-like"/>
</dbReference>
<dbReference type="EMBL" id="FQVG01000002">
    <property type="protein sequence ID" value="SHE35001.1"/>
    <property type="molecule type" value="Genomic_DNA"/>
</dbReference>
<keyword evidence="6" id="KW-0966">Cell projection</keyword>
<proteinExistence type="inferred from homology"/>
<evidence type="ECO:0000259" key="3">
    <source>
        <dbReference type="Pfam" id="PF00460"/>
    </source>
</evidence>
<sequence length="250" mass="28623">MIRGLYIASSGLILRQIQQENLSNNIANINNPGFKNDKICFKSFNEVLLQNYDKKVGNTNFKQILGTMPMGIGLDETKTDFSQGILEETGRNLDFAIEGDGFFTVLDNNKEYYTRNGRFKIDKDGYLTTTDNKRVLGLDENNQKVFIKIDSNNFKFNNNQIYTTSGNYRLYIVKGDMKKENENMYSSTNVEIDNNSIIHQNKIEKANIDTIEMITELISVMRNYESNQKVIQSIDDTLGKTVNEVGNVNR</sequence>
<dbReference type="Pfam" id="PF00460">
    <property type="entry name" value="Flg_bb_rod"/>
    <property type="match status" value="1"/>
</dbReference>
<dbReference type="InterPro" id="IPR001444">
    <property type="entry name" value="Flag_bb_rod_N"/>
</dbReference>
<feature type="domain" description="Flagellar basal-body/hook protein C-terminal" evidence="4">
    <location>
        <begin position="200"/>
        <end position="243"/>
    </location>
</feature>
<feature type="domain" description="Flagellar basal body rod protein N-terminal" evidence="3">
    <location>
        <begin position="5"/>
        <end position="35"/>
    </location>
</feature>
<organism evidence="6 7">
    <name type="scientific">Caloramator proteoclasticus DSM 10124</name>
    <dbReference type="NCBI Taxonomy" id="1121262"/>
    <lineage>
        <taxon>Bacteria</taxon>
        <taxon>Bacillati</taxon>
        <taxon>Bacillota</taxon>
        <taxon>Clostridia</taxon>
        <taxon>Eubacteriales</taxon>
        <taxon>Clostridiaceae</taxon>
        <taxon>Caloramator</taxon>
    </lineage>
</organism>
<dbReference type="Pfam" id="PF06429">
    <property type="entry name" value="Flg_bbr_C"/>
    <property type="match status" value="1"/>
</dbReference>
<evidence type="ECO:0000313" key="6">
    <source>
        <dbReference type="EMBL" id="SHE35001.1"/>
    </source>
</evidence>
<keyword evidence="7" id="KW-1185">Reference proteome</keyword>
<comment type="subcellular location">
    <subcellularLocation>
        <location evidence="2">Bacterial flagellum basal body</location>
    </subcellularLocation>
</comment>
<dbReference type="Proteomes" id="UP000184423">
    <property type="component" value="Unassembled WGS sequence"/>
</dbReference>
<dbReference type="InterPro" id="IPR053967">
    <property type="entry name" value="LlgE_F_G-like_D1"/>
</dbReference>
<keyword evidence="6" id="KW-0969">Cilium</keyword>
<feature type="domain" description="Flagellar hook protein FlgE/F/G-like D1" evidence="5">
    <location>
        <begin position="96"/>
        <end position="152"/>
    </location>
</feature>
<reference evidence="7" key="1">
    <citation type="submission" date="2016-11" db="EMBL/GenBank/DDBJ databases">
        <authorList>
            <person name="Varghese N."/>
            <person name="Submissions S."/>
        </authorList>
    </citation>
    <scope>NUCLEOTIDE SEQUENCE [LARGE SCALE GENOMIC DNA]</scope>
    <source>
        <strain evidence="7">DSM 10124</strain>
    </source>
</reference>
<evidence type="ECO:0000256" key="1">
    <source>
        <dbReference type="ARBA" id="ARBA00009677"/>
    </source>
</evidence>
<name>A0A1M4SS61_9CLOT</name>
<dbReference type="RefSeq" id="WP_073247643.1">
    <property type="nucleotide sequence ID" value="NZ_FQVG01000002.1"/>
</dbReference>
<evidence type="ECO:0000256" key="2">
    <source>
        <dbReference type="RuleBase" id="RU362116"/>
    </source>
</evidence>
<keyword evidence="2" id="KW-0975">Bacterial flagellum</keyword>
<dbReference type="AlphaFoldDB" id="A0A1M4SS61"/>
<dbReference type="InterPro" id="IPR010930">
    <property type="entry name" value="Flg_bb/hook_C_dom"/>
</dbReference>
<dbReference type="Pfam" id="PF22692">
    <property type="entry name" value="LlgE_F_G_D1"/>
    <property type="match status" value="1"/>
</dbReference>
<dbReference type="GO" id="GO:0071978">
    <property type="term" value="P:bacterial-type flagellum-dependent swarming motility"/>
    <property type="evidence" value="ECO:0007669"/>
    <property type="project" value="TreeGrafter"/>
</dbReference>
<evidence type="ECO:0000259" key="5">
    <source>
        <dbReference type="Pfam" id="PF22692"/>
    </source>
</evidence>
<evidence type="ECO:0000313" key="7">
    <source>
        <dbReference type="Proteomes" id="UP000184423"/>
    </source>
</evidence>
<gene>
    <name evidence="6" type="ORF">SAMN02746091_00216</name>
</gene>
<dbReference type="PANTHER" id="PTHR30435">
    <property type="entry name" value="FLAGELLAR PROTEIN"/>
    <property type="match status" value="1"/>
</dbReference>
<dbReference type="SUPFAM" id="SSF117143">
    <property type="entry name" value="Flagellar hook protein flgE"/>
    <property type="match status" value="1"/>
</dbReference>
<dbReference type="GO" id="GO:0009425">
    <property type="term" value="C:bacterial-type flagellum basal body"/>
    <property type="evidence" value="ECO:0007669"/>
    <property type="project" value="UniProtKB-SubCell"/>
</dbReference>
<dbReference type="NCBIfam" id="TIGR03506">
    <property type="entry name" value="FlgEFG_subfam"/>
    <property type="match status" value="1"/>
</dbReference>
<protein>
    <submittedName>
        <fullName evidence="6">Flagellar basal-body rod protein FlgG</fullName>
    </submittedName>
</protein>
<dbReference type="InterPro" id="IPR020013">
    <property type="entry name" value="Flagellar_FlgE/F/G"/>
</dbReference>
<comment type="similarity">
    <text evidence="1 2">Belongs to the flagella basal body rod proteins family.</text>
</comment>
<evidence type="ECO:0000259" key="4">
    <source>
        <dbReference type="Pfam" id="PF06429"/>
    </source>
</evidence>